<keyword evidence="1" id="KW-1133">Transmembrane helix</keyword>
<dbReference type="WBParaSite" id="Pan_g15016.t1">
    <property type="protein sequence ID" value="Pan_g15016.t1"/>
    <property type="gene ID" value="Pan_g15016"/>
</dbReference>
<proteinExistence type="predicted"/>
<keyword evidence="1" id="KW-0812">Transmembrane</keyword>
<evidence type="ECO:0000256" key="1">
    <source>
        <dbReference type="SAM" id="Phobius"/>
    </source>
</evidence>
<organism evidence="2 3">
    <name type="scientific">Panagrellus redivivus</name>
    <name type="common">Microworm</name>
    <dbReference type="NCBI Taxonomy" id="6233"/>
    <lineage>
        <taxon>Eukaryota</taxon>
        <taxon>Metazoa</taxon>
        <taxon>Ecdysozoa</taxon>
        <taxon>Nematoda</taxon>
        <taxon>Chromadorea</taxon>
        <taxon>Rhabditida</taxon>
        <taxon>Tylenchina</taxon>
        <taxon>Panagrolaimomorpha</taxon>
        <taxon>Panagrolaimoidea</taxon>
        <taxon>Panagrolaimidae</taxon>
        <taxon>Panagrellus</taxon>
    </lineage>
</organism>
<feature type="transmembrane region" description="Helical" evidence="1">
    <location>
        <begin position="12"/>
        <end position="33"/>
    </location>
</feature>
<name>A0A7E4V1F6_PANRE</name>
<evidence type="ECO:0000313" key="2">
    <source>
        <dbReference type="Proteomes" id="UP000492821"/>
    </source>
</evidence>
<evidence type="ECO:0000313" key="3">
    <source>
        <dbReference type="WBParaSite" id="Pan_g15016.t1"/>
    </source>
</evidence>
<protein>
    <submittedName>
        <fullName evidence="3">Activin_recp domain-containing protein</fullName>
    </submittedName>
</protein>
<accession>A0A7E4V1F6</accession>
<reference evidence="3" key="2">
    <citation type="submission" date="2020-10" db="UniProtKB">
        <authorList>
            <consortium name="WormBaseParasite"/>
        </authorList>
    </citation>
    <scope>IDENTIFICATION</scope>
</reference>
<sequence>MSSRLRLSNILTQNYLIVIIFTICILNLCITATQAVNCFECFDTGPTNKNCTREKTCSGAACLIFEDGNNITTTAFCLLTSEHVAMNRVSAGCWVEADGKSKHCVCFTDYCNELRDRTVPSEGQDPMASPIKSLTILKHNPFLDYDYTELDDSPDAAENKMHARPAPANLLFPSALEEDLKTAGDDSDDLVPVDFAEYTNGEQEPPAPADDILGDPSLATLTMPSVLTVLACLITAALRP</sequence>
<keyword evidence="1" id="KW-0472">Membrane</keyword>
<dbReference type="Proteomes" id="UP000492821">
    <property type="component" value="Unassembled WGS sequence"/>
</dbReference>
<reference evidence="2" key="1">
    <citation type="journal article" date="2013" name="Genetics">
        <title>The draft genome and transcriptome of Panagrellus redivivus are shaped by the harsh demands of a free-living lifestyle.</title>
        <authorList>
            <person name="Srinivasan J."/>
            <person name="Dillman A.R."/>
            <person name="Macchietto M.G."/>
            <person name="Heikkinen L."/>
            <person name="Lakso M."/>
            <person name="Fracchia K.M."/>
            <person name="Antoshechkin I."/>
            <person name="Mortazavi A."/>
            <person name="Wong G."/>
            <person name="Sternberg P.W."/>
        </authorList>
    </citation>
    <scope>NUCLEOTIDE SEQUENCE [LARGE SCALE GENOMIC DNA]</scope>
    <source>
        <strain evidence="2">MT8872</strain>
    </source>
</reference>
<keyword evidence="2" id="KW-1185">Reference proteome</keyword>
<dbReference type="AlphaFoldDB" id="A0A7E4V1F6"/>